<gene>
    <name evidence="2" type="ORF">CDD80_2678</name>
</gene>
<feature type="compositionally biased region" description="Low complexity" evidence="1">
    <location>
        <begin position="22"/>
        <end position="44"/>
    </location>
</feature>
<feature type="region of interest" description="Disordered" evidence="1">
    <location>
        <begin position="133"/>
        <end position="159"/>
    </location>
</feature>
<dbReference type="EMBL" id="NJES01000024">
    <property type="protein sequence ID" value="PHH80140.1"/>
    <property type="molecule type" value="Genomic_DNA"/>
</dbReference>
<dbReference type="AlphaFoldDB" id="A0A2C5ZK16"/>
<name>A0A2C5ZK16_9HYPO</name>
<proteinExistence type="predicted"/>
<dbReference type="STRING" id="2004952.A0A2C5ZK16"/>
<evidence type="ECO:0000313" key="3">
    <source>
        <dbReference type="Proteomes" id="UP000226431"/>
    </source>
</evidence>
<keyword evidence="3" id="KW-1185">Reference proteome</keyword>
<evidence type="ECO:0000313" key="2">
    <source>
        <dbReference type="EMBL" id="PHH80140.1"/>
    </source>
</evidence>
<dbReference type="OrthoDB" id="5279705at2759"/>
<reference evidence="2 3" key="1">
    <citation type="submission" date="2017-06" db="EMBL/GenBank/DDBJ databases">
        <title>Ant-infecting Ophiocordyceps genomes reveal a high diversity of potential behavioral manipulation genes and a possible major role for enterotoxins.</title>
        <authorList>
            <person name="De Bekker C."/>
            <person name="Evans H.C."/>
            <person name="Brachmann A."/>
            <person name="Hughes D.P."/>
        </authorList>
    </citation>
    <scope>NUCLEOTIDE SEQUENCE [LARGE SCALE GENOMIC DNA]</scope>
    <source>
        <strain evidence="2 3">Map16</strain>
    </source>
</reference>
<comment type="caution">
    <text evidence="2">The sequence shown here is derived from an EMBL/GenBank/DDBJ whole genome shotgun (WGS) entry which is preliminary data.</text>
</comment>
<feature type="region of interest" description="Disordered" evidence="1">
    <location>
        <begin position="1"/>
        <end position="98"/>
    </location>
</feature>
<accession>A0A2C5ZK16</accession>
<dbReference type="Proteomes" id="UP000226431">
    <property type="component" value="Unassembled WGS sequence"/>
</dbReference>
<sequence length="206" mass="22886">MLSLAPSPIFSASRDHRPYVPSPLSSSPIRASSPPNGHNSSPPNIRASSPLSPLDGNSRHQRQVQSSPIRPPPPKFRYAARTTRPNPLVRSPEASRQARHRGFLQRFLKSNWLANIGRLSHDAPSLTDADLADAMALHSDPPRPSEEEEVDMMDESSREQRELEVMAASFEEKVPVPTSDDEYDEIFAELALQDKAPDLSDQMDMT</sequence>
<evidence type="ECO:0000256" key="1">
    <source>
        <dbReference type="SAM" id="MobiDB-lite"/>
    </source>
</evidence>
<protein>
    <submittedName>
        <fullName evidence="2">Uncharacterized protein</fullName>
    </submittedName>
</protein>
<organism evidence="2 3">
    <name type="scientific">Ophiocordyceps camponoti-rufipedis</name>
    <dbReference type="NCBI Taxonomy" id="2004952"/>
    <lineage>
        <taxon>Eukaryota</taxon>
        <taxon>Fungi</taxon>
        <taxon>Dikarya</taxon>
        <taxon>Ascomycota</taxon>
        <taxon>Pezizomycotina</taxon>
        <taxon>Sordariomycetes</taxon>
        <taxon>Hypocreomycetidae</taxon>
        <taxon>Hypocreales</taxon>
        <taxon>Ophiocordycipitaceae</taxon>
        <taxon>Ophiocordyceps</taxon>
    </lineage>
</organism>